<protein>
    <submittedName>
        <fullName evidence="5">Collagen adhesin</fullName>
    </submittedName>
</protein>
<feature type="region of interest" description="Disordered" evidence="1">
    <location>
        <begin position="29"/>
        <end position="48"/>
    </location>
</feature>
<feature type="domain" description="SpaA-like prealbumin fold" evidence="4">
    <location>
        <begin position="222"/>
        <end position="299"/>
    </location>
</feature>
<evidence type="ECO:0000256" key="2">
    <source>
        <dbReference type="SAM" id="SignalP"/>
    </source>
</evidence>
<feature type="signal peptide" evidence="2">
    <location>
        <begin position="1"/>
        <end position="28"/>
    </location>
</feature>
<keyword evidence="2" id="KW-0732">Signal</keyword>
<sequence>MKKKLSAYAITLMLVVAMSIGGMCSAQALEKPSSPSSGTSGSTSKTLNPLESLHRTGQLGLAQNFHIFAHKAKLSAHVNGNVAVDHLTAQSNFGTGIRENLLDNDIHYIGQTDFLQSSSFVSAQGKRKNTVIFGKDVALTTVDNGHKIAANNNKLDHVNADEIIQEKDTKYINFDSEFASLQKTSTTLATHPQTEGVKKDFSDENNRYVDVSAAASERDTLGSVTLTSTNEKKELLDGAVYDLYKEGENAPLKSGLTTVQGQIHVTNLPVGKYYFVETKSVAGCVPNTEHHEFSITPEQVKAGSSTIYVTLTRDEIERDRPITITGLEKNGTNVVVNVDTAGASDVNVGAEIKLHYTDGTDRPNKETEDFSDAVLLWNFANRAAGQTLNINRARFQGSLLAVGDTVNVGQNVDGSIIADTVNVNGGETHRWDYHEHDTPVHPVEVYAVDSLVSRETISISVRKEWVGAAGQSARVHLYADGAEVASAELNSSTSWQHIFADLDKYTTENELIHYTVREDAMDGYIPAVTGDAESGFTVINTQDTPVKPVEPEDPEDPEPGEPEEPTKPGEPEEPTKPEEPENPDPTEPNVPEDPQPEDPQPVTPKHEVPKPVEPSDPDKPKEDDPKNEEPKDPEPETPAQPEDPTPFEPSSPDKPKGEDPTPEVPSPPAPPVPPTDRSVEPKNPETPEPSDPTDPEDPQSSEEPSGPKKSEKAENPAPVTTGKKTTEEPKQLARTGSDIRTASMAALCAVALGMMCMRIRTQRHSGECRGLHRQ</sequence>
<organism evidence="5 6">
    <name type="scientific">Alloscardovia macacae</name>
    <dbReference type="NCBI Taxonomy" id="1160091"/>
    <lineage>
        <taxon>Bacteria</taxon>
        <taxon>Bacillati</taxon>
        <taxon>Actinomycetota</taxon>
        <taxon>Actinomycetes</taxon>
        <taxon>Bifidobacteriales</taxon>
        <taxon>Bifidobacteriaceae</taxon>
        <taxon>Alloscardovia</taxon>
    </lineage>
</organism>
<dbReference type="InterPro" id="IPR013783">
    <property type="entry name" value="Ig-like_fold"/>
</dbReference>
<comment type="caution">
    <text evidence="5">The sequence shown here is derived from an EMBL/GenBank/DDBJ whole genome shotgun (WGS) entry which is preliminary data.</text>
</comment>
<feature type="compositionally biased region" description="Basic and acidic residues" evidence="1">
    <location>
        <begin position="705"/>
        <end position="714"/>
    </location>
</feature>
<evidence type="ECO:0000313" key="6">
    <source>
        <dbReference type="Proteomes" id="UP000243657"/>
    </source>
</evidence>
<dbReference type="Pfam" id="PF05738">
    <property type="entry name" value="Cna_B"/>
    <property type="match status" value="1"/>
</dbReference>
<proteinExistence type="predicted"/>
<feature type="chain" id="PRO_5012469806" evidence="2">
    <location>
        <begin position="29"/>
        <end position="774"/>
    </location>
</feature>
<dbReference type="Proteomes" id="UP000243657">
    <property type="component" value="Unassembled WGS sequence"/>
</dbReference>
<name>A0A261F3N5_9BIFI</name>
<dbReference type="AlphaFoldDB" id="A0A261F3N5"/>
<dbReference type="PANTHER" id="PTHR24216:SF65">
    <property type="entry name" value="PAXILLIN-LIKE PROTEIN 1"/>
    <property type="match status" value="1"/>
</dbReference>
<dbReference type="EMBL" id="MWWT01000008">
    <property type="protein sequence ID" value="OZG53673.1"/>
    <property type="molecule type" value="Genomic_DNA"/>
</dbReference>
<dbReference type="CDD" id="cd00222">
    <property type="entry name" value="CollagenBindB"/>
    <property type="match status" value="1"/>
</dbReference>
<dbReference type="NCBIfam" id="TIGR04215">
    <property type="entry name" value="choice_anch_A"/>
    <property type="match status" value="1"/>
</dbReference>
<feature type="compositionally biased region" description="Low complexity" evidence="1">
    <location>
        <begin position="32"/>
        <end position="44"/>
    </location>
</feature>
<dbReference type="PANTHER" id="PTHR24216">
    <property type="entry name" value="PAXILLIN-RELATED"/>
    <property type="match status" value="1"/>
</dbReference>
<keyword evidence="6" id="KW-1185">Reference proteome</keyword>
<keyword evidence="5" id="KW-0176">Collagen</keyword>
<evidence type="ECO:0000313" key="5">
    <source>
        <dbReference type="EMBL" id="OZG53673.1"/>
    </source>
</evidence>
<feature type="region of interest" description="Disordered" evidence="1">
    <location>
        <begin position="536"/>
        <end position="739"/>
    </location>
</feature>
<feature type="compositionally biased region" description="Basic and acidic residues" evidence="1">
    <location>
        <begin position="616"/>
        <end position="634"/>
    </location>
</feature>
<feature type="compositionally biased region" description="Pro residues" evidence="1">
    <location>
        <begin position="583"/>
        <end position="602"/>
    </location>
</feature>
<accession>A0A261F3N5</accession>
<feature type="compositionally biased region" description="Acidic residues" evidence="1">
    <location>
        <begin position="691"/>
        <end position="700"/>
    </location>
</feature>
<dbReference type="Gene3D" id="2.60.40.10">
    <property type="entry name" value="Immunoglobulins"/>
    <property type="match status" value="1"/>
</dbReference>
<reference evidence="5 6" key="1">
    <citation type="journal article" date="2017" name="BMC Genomics">
        <title>Comparative genomic and phylogenomic analyses of the Bifidobacteriaceae family.</title>
        <authorList>
            <person name="Lugli G.A."/>
            <person name="Milani C."/>
            <person name="Turroni F."/>
            <person name="Duranti S."/>
            <person name="Mancabelli L."/>
            <person name="Mangifesta M."/>
            <person name="Ferrario C."/>
            <person name="Modesto M."/>
            <person name="Mattarelli P."/>
            <person name="Jiri K."/>
            <person name="van Sinderen D."/>
            <person name="Ventura M."/>
        </authorList>
    </citation>
    <scope>NUCLEOTIDE SEQUENCE [LARGE SCALE GENOMIC DNA]</scope>
    <source>
        <strain evidence="5 6">DSM 24762</strain>
    </source>
</reference>
<evidence type="ECO:0000256" key="1">
    <source>
        <dbReference type="SAM" id="MobiDB-lite"/>
    </source>
</evidence>
<dbReference type="Gene3D" id="2.60.40.1140">
    <property type="entry name" value="Collagen-binding surface protein Cna, B-type domain"/>
    <property type="match status" value="1"/>
</dbReference>
<dbReference type="Pfam" id="PF17802">
    <property type="entry name" value="SpaA"/>
    <property type="match status" value="1"/>
</dbReference>
<dbReference type="SUPFAM" id="SSF49478">
    <property type="entry name" value="Cna protein B-type domain"/>
    <property type="match status" value="1"/>
</dbReference>
<dbReference type="InterPro" id="IPR008454">
    <property type="entry name" value="Collagen-bd_Cna-like_B-typ_dom"/>
</dbReference>
<feature type="compositionally biased region" description="Pro residues" evidence="1">
    <location>
        <begin position="662"/>
        <end position="674"/>
    </location>
</feature>
<feature type="domain" description="CNA-B" evidence="3">
    <location>
        <begin position="459"/>
        <end position="541"/>
    </location>
</feature>
<evidence type="ECO:0000259" key="3">
    <source>
        <dbReference type="Pfam" id="PF05738"/>
    </source>
</evidence>
<feature type="compositionally biased region" description="Basic and acidic residues" evidence="1">
    <location>
        <begin position="564"/>
        <end position="579"/>
    </location>
</feature>
<dbReference type="InterPro" id="IPR041033">
    <property type="entry name" value="SpaA_PFL_dom_1"/>
</dbReference>
<dbReference type="GO" id="GO:0005975">
    <property type="term" value="P:carbohydrate metabolic process"/>
    <property type="evidence" value="ECO:0007669"/>
    <property type="project" value="UniProtKB-ARBA"/>
</dbReference>
<feature type="compositionally biased region" description="Pro residues" evidence="1">
    <location>
        <begin position="636"/>
        <end position="649"/>
    </location>
</feature>
<evidence type="ECO:0000259" key="4">
    <source>
        <dbReference type="Pfam" id="PF17802"/>
    </source>
</evidence>
<feature type="compositionally biased region" description="Acidic residues" evidence="1">
    <location>
        <begin position="551"/>
        <end position="563"/>
    </location>
</feature>
<dbReference type="InterPro" id="IPR026588">
    <property type="entry name" value="Choice_anch_A"/>
</dbReference>
<gene>
    <name evidence="5" type="ORF">ALMA_1238</name>
</gene>